<sequence length="152" mass="16648">MDSTPPGPAPRIANLLRQVRLTGEYHLLTEAIPYTRFLGIGVENTTGEVLCRMRYAPMLIGNSSIPAIHGGTLGGLLESAAIFELLLRTQTDRVPKIISITVDFLRSGRPQDTLAKATITRLGRRVANLQVQAWQEDRSRPIASANALFLLS</sequence>
<dbReference type="PANTHER" id="PTHR43240">
    <property type="entry name" value="1,4-DIHYDROXY-2-NAPHTHOYL-COA THIOESTERASE 1"/>
    <property type="match status" value="1"/>
</dbReference>
<dbReference type="InterPro" id="IPR029069">
    <property type="entry name" value="HotDog_dom_sf"/>
</dbReference>
<gene>
    <name evidence="2" type="ORF">AA314_00625</name>
    <name evidence="3" type="ORF">ATI61_106377</name>
</gene>
<dbReference type="Gene3D" id="3.10.129.10">
    <property type="entry name" value="Hotdog Thioesterase"/>
    <property type="match status" value="1"/>
</dbReference>
<evidence type="ECO:0000259" key="1">
    <source>
        <dbReference type="Pfam" id="PF13622"/>
    </source>
</evidence>
<dbReference type="Pfam" id="PF13622">
    <property type="entry name" value="4HBT_3"/>
    <property type="match status" value="1"/>
</dbReference>
<evidence type="ECO:0000313" key="3">
    <source>
        <dbReference type="EMBL" id="REG30907.1"/>
    </source>
</evidence>
<dbReference type="EMBL" id="QUMU01000006">
    <property type="protein sequence ID" value="REG30907.1"/>
    <property type="molecule type" value="Genomic_DNA"/>
</dbReference>
<keyword evidence="5" id="KW-1185">Reference proteome</keyword>
<dbReference type="CDD" id="cd03443">
    <property type="entry name" value="PaaI_thioesterase"/>
    <property type="match status" value="1"/>
</dbReference>
<name>A0AAC8Q165_9BACT</name>
<reference evidence="3 5" key="2">
    <citation type="submission" date="2018-08" db="EMBL/GenBank/DDBJ databases">
        <title>Genomic Encyclopedia of Archaeal and Bacterial Type Strains, Phase II (KMG-II): from individual species to whole genera.</title>
        <authorList>
            <person name="Goeker M."/>
        </authorList>
    </citation>
    <scope>NUCLEOTIDE SEQUENCE [LARGE SCALE GENOMIC DNA]</scope>
    <source>
        <strain evidence="3 5">DSM 2261</strain>
    </source>
</reference>
<reference evidence="2 4" key="1">
    <citation type="submission" date="2015-05" db="EMBL/GenBank/DDBJ databases">
        <title>Genome assembly of Archangium gephyra DSM 2261.</title>
        <authorList>
            <person name="Sharma G."/>
            <person name="Subramanian S."/>
        </authorList>
    </citation>
    <scope>NUCLEOTIDE SEQUENCE [LARGE SCALE GENOMIC DNA]</scope>
    <source>
        <strain evidence="2 4">DSM 2261</strain>
    </source>
</reference>
<dbReference type="EMBL" id="CP011509">
    <property type="protein sequence ID" value="AKI98998.1"/>
    <property type="molecule type" value="Genomic_DNA"/>
</dbReference>
<dbReference type="RefSeq" id="WP_047854215.1">
    <property type="nucleotide sequence ID" value="NZ_CP011509.1"/>
</dbReference>
<proteinExistence type="predicted"/>
<evidence type="ECO:0000313" key="5">
    <source>
        <dbReference type="Proteomes" id="UP000256345"/>
    </source>
</evidence>
<protein>
    <submittedName>
        <fullName evidence="3">Uncharacterized protein (TIGR00369 family)</fullName>
    </submittedName>
</protein>
<dbReference type="InterPro" id="IPR049449">
    <property type="entry name" value="TesB_ACOT8-like_N"/>
</dbReference>
<evidence type="ECO:0000313" key="2">
    <source>
        <dbReference type="EMBL" id="AKI98998.1"/>
    </source>
</evidence>
<dbReference type="Proteomes" id="UP000256345">
    <property type="component" value="Unassembled WGS sequence"/>
</dbReference>
<feature type="domain" description="Acyl-CoA thioesterase-like N-terminal HotDog" evidence="1">
    <location>
        <begin position="67"/>
        <end position="149"/>
    </location>
</feature>
<organism evidence="2 4">
    <name type="scientific">Archangium gephyra</name>
    <dbReference type="NCBI Taxonomy" id="48"/>
    <lineage>
        <taxon>Bacteria</taxon>
        <taxon>Pseudomonadati</taxon>
        <taxon>Myxococcota</taxon>
        <taxon>Myxococcia</taxon>
        <taxon>Myxococcales</taxon>
        <taxon>Cystobacterineae</taxon>
        <taxon>Archangiaceae</taxon>
        <taxon>Archangium</taxon>
    </lineage>
</organism>
<dbReference type="PANTHER" id="PTHR43240:SF3">
    <property type="entry name" value="THIOESTERASE DOMAIN-CONTAINING PROTEIN"/>
    <property type="match status" value="1"/>
</dbReference>
<dbReference type="SUPFAM" id="SSF54637">
    <property type="entry name" value="Thioesterase/thiol ester dehydrase-isomerase"/>
    <property type="match status" value="1"/>
</dbReference>
<dbReference type="Proteomes" id="UP000035579">
    <property type="component" value="Chromosome"/>
</dbReference>
<dbReference type="KEGG" id="age:AA314_00625"/>
<accession>A0AAC8Q165</accession>
<evidence type="ECO:0000313" key="4">
    <source>
        <dbReference type="Proteomes" id="UP000035579"/>
    </source>
</evidence>
<dbReference type="AlphaFoldDB" id="A0AAC8Q165"/>